<keyword evidence="1" id="KW-0472">Membrane</keyword>
<keyword evidence="3" id="KW-1185">Reference proteome</keyword>
<feature type="transmembrane region" description="Helical" evidence="1">
    <location>
        <begin position="76"/>
        <end position="96"/>
    </location>
</feature>
<feature type="transmembrane region" description="Helical" evidence="1">
    <location>
        <begin position="233"/>
        <end position="253"/>
    </location>
</feature>
<protein>
    <recommendedName>
        <fullName evidence="4">Glycosyltransferase RgtA/B/C/D-like domain-containing protein</fullName>
    </recommendedName>
</protein>
<feature type="transmembrane region" description="Helical" evidence="1">
    <location>
        <begin position="460"/>
        <end position="483"/>
    </location>
</feature>
<keyword evidence="1" id="KW-1133">Transmembrane helix</keyword>
<feature type="transmembrane region" description="Helical" evidence="1">
    <location>
        <begin position="17"/>
        <end position="34"/>
    </location>
</feature>
<feature type="transmembrane region" description="Helical" evidence="1">
    <location>
        <begin position="184"/>
        <end position="202"/>
    </location>
</feature>
<feature type="transmembrane region" description="Helical" evidence="1">
    <location>
        <begin position="108"/>
        <end position="126"/>
    </location>
</feature>
<feature type="transmembrane region" description="Helical" evidence="1">
    <location>
        <begin position="423"/>
        <end position="440"/>
    </location>
</feature>
<feature type="transmembrane region" description="Helical" evidence="1">
    <location>
        <begin position="146"/>
        <end position="172"/>
    </location>
</feature>
<feature type="transmembrane region" description="Helical" evidence="1">
    <location>
        <begin position="208"/>
        <end position="226"/>
    </location>
</feature>
<evidence type="ECO:0000313" key="2">
    <source>
        <dbReference type="EMBL" id="MFB9311583.1"/>
    </source>
</evidence>
<comment type="caution">
    <text evidence="2">The sequence shown here is derived from an EMBL/GenBank/DDBJ whole genome shotgun (WGS) entry which is preliminary data.</text>
</comment>
<dbReference type="RefSeq" id="WP_140008589.1">
    <property type="nucleotide sequence ID" value="NZ_JBHMDG010000001.1"/>
</dbReference>
<feature type="transmembrane region" description="Helical" evidence="1">
    <location>
        <begin position="364"/>
        <end position="387"/>
    </location>
</feature>
<evidence type="ECO:0008006" key="4">
    <source>
        <dbReference type="Google" id="ProtNLM"/>
    </source>
</evidence>
<accession>A0ABV5K4A6</accession>
<feature type="transmembrane region" description="Helical" evidence="1">
    <location>
        <begin position="399"/>
        <end position="417"/>
    </location>
</feature>
<proteinExistence type="predicted"/>
<reference evidence="2 3" key="1">
    <citation type="submission" date="2024-09" db="EMBL/GenBank/DDBJ databases">
        <authorList>
            <person name="Sun Q."/>
            <person name="Mori K."/>
        </authorList>
    </citation>
    <scope>NUCLEOTIDE SEQUENCE [LARGE SCALE GENOMIC DNA]</scope>
    <source>
        <strain evidence="2 3">JCM 9626</strain>
    </source>
</reference>
<organism evidence="2 3">
    <name type="scientific">Nocardioides plantarum</name>
    <dbReference type="NCBI Taxonomy" id="29299"/>
    <lineage>
        <taxon>Bacteria</taxon>
        <taxon>Bacillati</taxon>
        <taxon>Actinomycetota</taxon>
        <taxon>Actinomycetes</taxon>
        <taxon>Propionibacteriales</taxon>
        <taxon>Nocardioidaceae</taxon>
        <taxon>Nocardioides</taxon>
    </lineage>
</organism>
<gene>
    <name evidence="2" type="ORF">ACFFRI_00890</name>
</gene>
<dbReference type="EMBL" id="JBHMDG010000001">
    <property type="protein sequence ID" value="MFB9311583.1"/>
    <property type="molecule type" value="Genomic_DNA"/>
</dbReference>
<name>A0ABV5K4A6_9ACTN</name>
<dbReference type="Proteomes" id="UP001589750">
    <property type="component" value="Unassembled WGS sequence"/>
</dbReference>
<evidence type="ECO:0000313" key="3">
    <source>
        <dbReference type="Proteomes" id="UP001589750"/>
    </source>
</evidence>
<keyword evidence="1" id="KW-0812">Transmembrane</keyword>
<sequence length="484" mass="52086">MSALRQRWSDLGRPERVLVWLFLATVVLKAYVYLGVAGDVLVGDEAYYLDSGRALSNAVRDVVWLRGPDTAEMDRIVVGSGWFMPGMSVALTPLYLLVPGASVAGARAYLAVFTTILLLVTVLRVRRTLGNAPAGAILVYPGLVPTYAAFGAAGWGDSAAGLVAVLMLCQAIEMLRRVREHGTISWRSGVALGTLAIVAVYFRSSVSLLVVGVLGVTFVVSMMLAARPERGRVVVSYVAAGIAFLAILAPWSLGASAALEARVITTVSVPTVRANTFGDRDLLCFGECDAGSSIWFAPLRYSREHARATGLSEVEIADEMSAYARRDVTSTSYARDVAINTGRYFGKPARFATLLRWKDGPVDIVPVAEIGTNALFYPFSLLILVVLGAWTRRSFDHQLQLVLLKVGILALMVQPFVHIAGPRYWTTLAPLLGLGAALLWSIRRDRHDDVPRAEGAVPRLLYAAQVALGLFALAVVVTVGLLAI</sequence>
<evidence type="ECO:0000256" key="1">
    <source>
        <dbReference type="SAM" id="Phobius"/>
    </source>
</evidence>